<accession>A0A0A8Y7A8</accession>
<evidence type="ECO:0000256" key="1">
    <source>
        <dbReference type="SAM" id="SignalP"/>
    </source>
</evidence>
<organism evidence="2">
    <name type="scientific">Arundo donax</name>
    <name type="common">Giant reed</name>
    <name type="synonym">Donax arundinaceus</name>
    <dbReference type="NCBI Taxonomy" id="35708"/>
    <lineage>
        <taxon>Eukaryota</taxon>
        <taxon>Viridiplantae</taxon>
        <taxon>Streptophyta</taxon>
        <taxon>Embryophyta</taxon>
        <taxon>Tracheophyta</taxon>
        <taxon>Spermatophyta</taxon>
        <taxon>Magnoliopsida</taxon>
        <taxon>Liliopsida</taxon>
        <taxon>Poales</taxon>
        <taxon>Poaceae</taxon>
        <taxon>PACMAD clade</taxon>
        <taxon>Arundinoideae</taxon>
        <taxon>Arundineae</taxon>
        <taxon>Arundo</taxon>
    </lineage>
</organism>
<feature type="chain" id="PRO_5002061720" evidence="1">
    <location>
        <begin position="19"/>
        <end position="58"/>
    </location>
</feature>
<keyword evidence="1" id="KW-0732">Signal</keyword>
<reference evidence="2" key="2">
    <citation type="journal article" date="2015" name="Data Brief">
        <title>Shoot transcriptome of the giant reed, Arundo donax.</title>
        <authorList>
            <person name="Barrero R.A."/>
            <person name="Guerrero F.D."/>
            <person name="Moolhuijzen P."/>
            <person name="Goolsby J.A."/>
            <person name="Tidwell J."/>
            <person name="Bellgard S.E."/>
            <person name="Bellgard M.I."/>
        </authorList>
    </citation>
    <scope>NUCLEOTIDE SEQUENCE</scope>
    <source>
        <tissue evidence="2">Shoot tissue taken approximately 20 cm above the soil surface</tissue>
    </source>
</reference>
<feature type="signal peptide" evidence="1">
    <location>
        <begin position="1"/>
        <end position="18"/>
    </location>
</feature>
<protein>
    <submittedName>
        <fullName evidence="2">Uncharacterized protein</fullName>
    </submittedName>
</protein>
<reference evidence="2" key="1">
    <citation type="submission" date="2014-09" db="EMBL/GenBank/DDBJ databases">
        <authorList>
            <person name="Magalhaes I.L.F."/>
            <person name="Oliveira U."/>
            <person name="Santos F.R."/>
            <person name="Vidigal T.H.D.A."/>
            <person name="Brescovit A.D."/>
            <person name="Santos A.J."/>
        </authorList>
    </citation>
    <scope>NUCLEOTIDE SEQUENCE</scope>
    <source>
        <tissue evidence="2">Shoot tissue taken approximately 20 cm above the soil surface</tissue>
    </source>
</reference>
<name>A0A0A8Y7A8_ARUDO</name>
<proteinExistence type="predicted"/>
<sequence length="58" mass="6586">MLLLLPFFGVAVIAPLYAVALMQEHGRPAVSQEALRKESERLWKVYQQQNLKTSSSQI</sequence>
<dbReference type="EMBL" id="GBRH01275884">
    <property type="protein sequence ID" value="JAD22011.1"/>
    <property type="molecule type" value="Transcribed_RNA"/>
</dbReference>
<evidence type="ECO:0000313" key="2">
    <source>
        <dbReference type="EMBL" id="JAD22011.1"/>
    </source>
</evidence>
<dbReference type="AlphaFoldDB" id="A0A0A8Y7A8"/>